<protein>
    <submittedName>
        <fullName evidence="1">Uncharacterized protein</fullName>
    </submittedName>
</protein>
<feature type="non-terminal residue" evidence="1">
    <location>
        <position position="1"/>
    </location>
</feature>
<dbReference type="AlphaFoldDB" id="G3MHH4"/>
<proteinExistence type="evidence at transcript level"/>
<accession>G3MHH4</accession>
<reference evidence="1" key="1">
    <citation type="journal article" date="2011" name="PLoS ONE">
        <title>A deep insight into the sialotranscriptome of the gulf coast tick, Amblyomma maculatum.</title>
        <authorList>
            <person name="Karim S."/>
            <person name="Singh P."/>
            <person name="Ribeiro J.M."/>
        </authorList>
    </citation>
    <scope>NUCLEOTIDE SEQUENCE</scope>
    <source>
        <tissue evidence="1">Salivary gland</tissue>
    </source>
</reference>
<organism evidence="1">
    <name type="scientific">Amblyomma maculatum</name>
    <name type="common">Gulf Coast tick</name>
    <dbReference type="NCBI Taxonomy" id="34609"/>
    <lineage>
        <taxon>Eukaryota</taxon>
        <taxon>Metazoa</taxon>
        <taxon>Ecdysozoa</taxon>
        <taxon>Arthropoda</taxon>
        <taxon>Chelicerata</taxon>
        <taxon>Arachnida</taxon>
        <taxon>Acari</taxon>
        <taxon>Parasitiformes</taxon>
        <taxon>Ixodida</taxon>
        <taxon>Ixodoidea</taxon>
        <taxon>Ixodidae</taxon>
        <taxon>Amblyomminae</taxon>
        <taxon>Amblyomma</taxon>
    </lineage>
</organism>
<sequence>DTRRQPTRPAGRVCRSQWRQPSIRHKVFGLRKLLHEGRLQSNACRLPTSLWFPVLVNGACGGHAVSMAGRNPLLILVIFTVAAIVSAQRRLPKFNFNPRPSRFRYDVQAQAGGRNLRNFEGGAAVRGEYDVYRGKDGTKVILGGGVSQDVLRHQGQTFKGKPETNVGIGVEIPIGK</sequence>
<dbReference type="EMBL" id="JO841325">
    <property type="protein sequence ID" value="AEO32942.1"/>
    <property type="molecule type" value="mRNA"/>
</dbReference>
<name>G3MHH4_AMBMU</name>
<evidence type="ECO:0000313" key="1">
    <source>
        <dbReference type="EMBL" id="AEO32942.1"/>
    </source>
</evidence>